<dbReference type="Pfam" id="PF10938">
    <property type="entry name" value="YfdX"/>
    <property type="match status" value="1"/>
</dbReference>
<dbReference type="RefSeq" id="WP_189570837.1">
    <property type="nucleotide sequence ID" value="NZ_BMXU01000001.1"/>
</dbReference>
<dbReference type="EMBL" id="JBHRVA010000002">
    <property type="protein sequence ID" value="MFC3302516.1"/>
    <property type="molecule type" value="Genomic_DNA"/>
</dbReference>
<reference evidence="4" key="1">
    <citation type="journal article" date="2019" name="Int. J. Syst. Evol. Microbiol.">
        <title>The Global Catalogue of Microorganisms (GCM) 10K type strain sequencing project: providing services to taxonomists for standard genome sequencing and annotation.</title>
        <authorList>
            <consortium name="The Broad Institute Genomics Platform"/>
            <consortium name="The Broad Institute Genome Sequencing Center for Infectious Disease"/>
            <person name="Wu L."/>
            <person name="Ma J."/>
        </authorList>
    </citation>
    <scope>NUCLEOTIDE SEQUENCE [LARGE SCALE GENOMIC DNA]</scope>
    <source>
        <strain evidence="4">KCTC 22245</strain>
    </source>
</reference>
<organism evidence="3 4">
    <name type="scientific">Parvularcula lutaonensis</name>
    <dbReference type="NCBI Taxonomy" id="491923"/>
    <lineage>
        <taxon>Bacteria</taxon>
        <taxon>Pseudomonadati</taxon>
        <taxon>Pseudomonadota</taxon>
        <taxon>Alphaproteobacteria</taxon>
        <taxon>Parvularculales</taxon>
        <taxon>Parvularculaceae</taxon>
        <taxon>Parvularcula</taxon>
    </lineage>
</organism>
<evidence type="ECO:0000313" key="4">
    <source>
        <dbReference type="Proteomes" id="UP001595607"/>
    </source>
</evidence>
<protein>
    <submittedName>
        <fullName evidence="3">YfdX family protein</fullName>
    </submittedName>
</protein>
<dbReference type="Proteomes" id="UP001595607">
    <property type="component" value="Unassembled WGS sequence"/>
</dbReference>
<evidence type="ECO:0000256" key="1">
    <source>
        <dbReference type="SAM" id="MobiDB-lite"/>
    </source>
</evidence>
<keyword evidence="2" id="KW-0732">Signal</keyword>
<evidence type="ECO:0000256" key="2">
    <source>
        <dbReference type="SAM" id="SignalP"/>
    </source>
</evidence>
<feature type="chain" id="PRO_5047302936" evidence="2">
    <location>
        <begin position="32"/>
        <end position="329"/>
    </location>
</feature>
<name>A0ABV7MBE8_9PROT</name>
<gene>
    <name evidence="3" type="ORF">ACFONP_07205</name>
</gene>
<dbReference type="InterPro" id="IPR021236">
    <property type="entry name" value="Uncharacterised_YfdX"/>
</dbReference>
<proteinExistence type="predicted"/>
<keyword evidence="4" id="KW-1185">Reference proteome</keyword>
<feature type="signal peptide" evidence="2">
    <location>
        <begin position="1"/>
        <end position="31"/>
    </location>
</feature>
<sequence>MPKISTKTLMMGDVSKAALASLALLLSPAFAEDTANAVPAASTIVEQGTESGSADVKAPENQAEAQASVADEVDSNASQKLAEKRATLLRDAAIALEQSRQAVIFLADGDPEAALEALAEATGKLEVIVAREPDLALAPVSVTASRQDLIATVEDVKALRKTIEELVEDGKIQEARPLAESFGSEFIITTTSIPLATYPDAIKEVAALIDDGEIEAAKVALDAALSTLVVTEQTIPIPLLRADAMLSLAEAVLAEGEDDAFEVAEQLRQNAAYEVQLAKAFGYGDKSLYRKLERDLERLEDRIEDKKDSSGLLKSLRRQVANLMPGENS</sequence>
<feature type="region of interest" description="Disordered" evidence="1">
    <location>
        <begin position="49"/>
        <end position="76"/>
    </location>
</feature>
<accession>A0ABV7MBE8</accession>
<evidence type="ECO:0000313" key="3">
    <source>
        <dbReference type="EMBL" id="MFC3302516.1"/>
    </source>
</evidence>
<comment type="caution">
    <text evidence="3">The sequence shown here is derived from an EMBL/GenBank/DDBJ whole genome shotgun (WGS) entry which is preliminary data.</text>
</comment>